<dbReference type="Gene3D" id="1.25.40.10">
    <property type="entry name" value="Tetratricopeptide repeat domain"/>
    <property type="match status" value="1"/>
</dbReference>
<feature type="domain" description="HTH cro/C1-type" evidence="2">
    <location>
        <begin position="10"/>
        <end position="63"/>
    </location>
</feature>
<feature type="repeat" description="TPR" evidence="1">
    <location>
        <begin position="155"/>
        <end position="188"/>
    </location>
</feature>
<dbReference type="PROSITE" id="PS50943">
    <property type="entry name" value="HTH_CROC1"/>
    <property type="match status" value="1"/>
</dbReference>
<sequence>MEILTLGEKIRRKRKSLRLTLKDVAGDNVTPAQLSYVESDKCKPSKSLLRYICEKIELDIEYALESESDQARKYCDYFMREYEFYIRRGETEEARAKLEEVEKLSKEYGLDRHMGIVCYKKGKDSLDLNELSTAEYYTYTAMQLFMKLNETNYIAKCYHNLGIIASNRSYYDDAIILFNNALDITQSAHDKDTLFVCDILFNKARVYYYQKNSSACNKTIGYIIDEMMSLEQNKRNAHMICEAALMVSNMEQAEKYIEEAENIYQISGQKEKIEYLNSVRLLLYAKSKRFNDLNQCISKIHIEFINENNIKMAINILEAAKELIESGDYHYANTILNLMEKVEVKQLQGLYKYLKSKLLCTNDKESSINYFISSLEQLDNRDNRNICIEIADYLGSIYKEKKSYSEALHYFKMCAKLYNKDNGLISNIS</sequence>
<name>A0A0P8X096_9CLOT</name>
<proteinExistence type="predicted"/>
<accession>A0A0P8X096</accession>
<evidence type="ECO:0000259" key="2">
    <source>
        <dbReference type="PROSITE" id="PS50943"/>
    </source>
</evidence>
<dbReference type="SMART" id="SM00530">
    <property type="entry name" value="HTH_XRE"/>
    <property type="match status" value="1"/>
</dbReference>
<comment type="caution">
    <text evidence="3">The sequence shown here is derived from an EMBL/GenBank/DDBJ whole genome shotgun (WGS) entry which is preliminary data.</text>
</comment>
<dbReference type="CDD" id="cd00093">
    <property type="entry name" value="HTH_XRE"/>
    <property type="match status" value="1"/>
</dbReference>
<evidence type="ECO:0000256" key="1">
    <source>
        <dbReference type="PROSITE-ProRule" id="PRU00339"/>
    </source>
</evidence>
<evidence type="ECO:0000313" key="4">
    <source>
        <dbReference type="Proteomes" id="UP000050326"/>
    </source>
</evidence>
<protein>
    <submittedName>
        <fullName evidence="3">Helix-turn-helix domain protein</fullName>
    </submittedName>
</protein>
<dbReference type="PROSITE" id="PS50005">
    <property type="entry name" value="TPR"/>
    <property type="match status" value="1"/>
</dbReference>
<keyword evidence="1" id="KW-0802">TPR repeat</keyword>
<dbReference type="InterPro" id="IPR010982">
    <property type="entry name" value="Lambda_DNA-bd_dom_sf"/>
</dbReference>
<dbReference type="OrthoDB" id="2986817at2"/>
<keyword evidence="4" id="KW-1185">Reference proteome</keyword>
<dbReference type="SUPFAM" id="SSF47413">
    <property type="entry name" value="lambda repressor-like DNA-binding domains"/>
    <property type="match status" value="1"/>
</dbReference>
<dbReference type="STRING" id="36849.OXPF_23410"/>
<dbReference type="EMBL" id="LKET01000032">
    <property type="protein sequence ID" value="KPU44173.1"/>
    <property type="molecule type" value="Genomic_DNA"/>
</dbReference>
<dbReference type="RefSeq" id="WP_054875364.1">
    <property type="nucleotide sequence ID" value="NZ_LKET01000032.1"/>
</dbReference>
<organism evidence="3 4">
    <name type="scientific">Oxobacter pfennigii</name>
    <dbReference type="NCBI Taxonomy" id="36849"/>
    <lineage>
        <taxon>Bacteria</taxon>
        <taxon>Bacillati</taxon>
        <taxon>Bacillota</taxon>
        <taxon>Clostridia</taxon>
        <taxon>Eubacteriales</taxon>
        <taxon>Clostridiaceae</taxon>
        <taxon>Oxobacter</taxon>
    </lineage>
</organism>
<evidence type="ECO:0000313" key="3">
    <source>
        <dbReference type="EMBL" id="KPU44173.1"/>
    </source>
</evidence>
<dbReference type="GO" id="GO:0003677">
    <property type="term" value="F:DNA binding"/>
    <property type="evidence" value="ECO:0007669"/>
    <property type="project" value="InterPro"/>
</dbReference>
<gene>
    <name evidence="3" type="ORF">OXPF_23410</name>
</gene>
<dbReference type="InterPro" id="IPR011990">
    <property type="entry name" value="TPR-like_helical_dom_sf"/>
</dbReference>
<dbReference type="SUPFAM" id="SSF48452">
    <property type="entry name" value="TPR-like"/>
    <property type="match status" value="1"/>
</dbReference>
<reference evidence="3 4" key="1">
    <citation type="submission" date="2015-09" db="EMBL/GenBank/DDBJ databases">
        <title>Genome sequence of Oxobacter pfennigii DSM 3222.</title>
        <authorList>
            <person name="Poehlein A."/>
            <person name="Bengelsdorf F.R."/>
            <person name="Schiel-Bengelsdorf B."/>
            <person name="Duerre P."/>
            <person name="Daniel R."/>
        </authorList>
    </citation>
    <scope>NUCLEOTIDE SEQUENCE [LARGE SCALE GENOMIC DNA]</scope>
    <source>
        <strain evidence="3 4">DSM 3222</strain>
    </source>
</reference>
<dbReference type="InterPro" id="IPR001387">
    <property type="entry name" value="Cro/C1-type_HTH"/>
</dbReference>
<dbReference type="AlphaFoldDB" id="A0A0P8X096"/>
<dbReference type="InterPro" id="IPR019734">
    <property type="entry name" value="TPR_rpt"/>
</dbReference>
<dbReference type="Proteomes" id="UP000050326">
    <property type="component" value="Unassembled WGS sequence"/>
</dbReference>